<comment type="caution">
    <text evidence="1">The sequence shown here is derived from an EMBL/GenBank/DDBJ whole genome shotgun (WGS) entry which is preliminary data.</text>
</comment>
<evidence type="ECO:0000313" key="1">
    <source>
        <dbReference type="EMBL" id="CAK7327466.1"/>
    </source>
</evidence>
<dbReference type="AlphaFoldDB" id="A0AAV1R175"/>
<name>A0AAV1R175_9ROSI</name>
<reference evidence="1 2" key="1">
    <citation type="submission" date="2024-01" db="EMBL/GenBank/DDBJ databases">
        <authorList>
            <person name="Waweru B."/>
        </authorList>
    </citation>
    <scope>NUCLEOTIDE SEQUENCE [LARGE SCALE GENOMIC DNA]</scope>
</reference>
<proteinExistence type="predicted"/>
<sequence>MLVLRPHFVLGKLCRSVSFFIHKCSHLSQQSTLRCTKLLWAYAFELPTNWCMRED</sequence>
<protein>
    <submittedName>
        <fullName evidence="1">Uncharacterized protein</fullName>
    </submittedName>
</protein>
<organism evidence="1 2">
    <name type="scientific">Dovyalis caffra</name>
    <dbReference type="NCBI Taxonomy" id="77055"/>
    <lineage>
        <taxon>Eukaryota</taxon>
        <taxon>Viridiplantae</taxon>
        <taxon>Streptophyta</taxon>
        <taxon>Embryophyta</taxon>
        <taxon>Tracheophyta</taxon>
        <taxon>Spermatophyta</taxon>
        <taxon>Magnoliopsida</taxon>
        <taxon>eudicotyledons</taxon>
        <taxon>Gunneridae</taxon>
        <taxon>Pentapetalae</taxon>
        <taxon>rosids</taxon>
        <taxon>fabids</taxon>
        <taxon>Malpighiales</taxon>
        <taxon>Salicaceae</taxon>
        <taxon>Flacourtieae</taxon>
        <taxon>Dovyalis</taxon>
    </lineage>
</organism>
<dbReference type="EMBL" id="CAWUPB010000851">
    <property type="protein sequence ID" value="CAK7327466.1"/>
    <property type="molecule type" value="Genomic_DNA"/>
</dbReference>
<evidence type="ECO:0000313" key="2">
    <source>
        <dbReference type="Proteomes" id="UP001314170"/>
    </source>
</evidence>
<gene>
    <name evidence="1" type="ORF">DCAF_LOCUS5178</name>
</gene>
<keyword evidence="2" id="KW-1185">Reference proteome</keyword>
<dbReference type="Proteomes" id="UP001314170">
    <property type="component" value="Unassembled WGS sequence"/>
</dbReference>
<accession>A0AAV1R175</accession>